<proteinExistence type="predicted"/>
<dbReference type="EMBL" id="JBDJPC010000005">
    <property type="protein sequence ID" value="KAL1502665.1"/>
    <property type="molecule type" value="Genomic_DNA"/>
</dbReference>
<sequence length="132" mass="14897">MFEIFHKVQVIEQKNDGTTSNVMSKIKFIKGWKITINSLLNLFNDLKVDAKFICTRNLNQDALENMFGSIRSKGGANCVDDLNELMVKYNFSGDRVHKPLSTKLAPNIFGDLLQINVEEYSALDIPESNVLA</sequence>
<organism evidence="1 2">
    <name type="scientific">Hypothenemus hampei</name>
    <name type="common">Coffee berry borer</name>
    <dbReference type="NCBI Taxonomy" id="57062"/>
    <lineage>
        <taxon>Eukaryota</taxon>
        <taxon>Metazoa</taxon>
        <taxon>Ecdysozoa</taxon>
        <taxon>Arthropoda</taxon>
        <taxon>Hexapoda</taxon>
        <taxon>Insecta</taxon>
        <taxon>Pterygota</taxon>
        <taxon>Neoptera</taxon>
        <taxon>Endopterygota</taxon>
        <taxon>Coleoptera</taxon>
        <taxon>Polyphaga</taxon>
        <taxon>Cucujiformia</taxon>
        <taxon>Curculionidae</taxon>
        <taxon>Scolytinae</taxon>
        <taxon>Hypothenemus</taxon>
    </lineage>
</organism>
<evidence type="ECO:0000313" key="1">
    <source>
        <dbReference type="EMBL" id="KAL1502665.1"/>
    </source>
</evidence>
<reference evidence="1 2" key="1">
    <citation type="submission" date="2024-05" db="EMBL/GenBank/DDBJ databases">
        <title>Genetic variation in Jamaican populations of the coffee berry borer (Hypothenemus hampei).</title>
        <authorList>
            <person name="Errbii M."/>
            <person name="Myrie A."/>
        </authorList>
    </citation>
    <scope>NUCLEOTIDE SEQUENCE [LARGE SCALE GENOMIC DNA]</scope>
    <source>
        <strain evidence="1">JA-Hopewell-2020-01-JO</strain>
        <tissue evidence="1">Whole body</tissue>
    </source>
</reference>
<dbReference type="AlphaFoldDB" id="A0ABD1EV39"/>
<dbReference type="Proteomes" id="UP001566132">
    <property type="component" value="Unassembled WGS sequence"/>
</dbReference>
<comment type="caution">
    <text evidence="1">The sequence shown here is derived from an EMBL/GenBank/DDBJ whole genome shotgun (WGS) entry which is preliminary data.</text>
</comment>
<keyword evidence="2" id="KW-1185">Reference proteome</keyword>
<protein>
    <recommendedName>
        <fullName evidence="3">Transposable element P transposase</fullName>
    </recommendedName>
</protein>
<gene>
    <name evidence="1" type="ORF">ABEB36_007778</name>
</gene>
<evidence type="ECO:0000313" key="2">
    <source>
        <dbReference type="Proteomes" id="UP001566132"/>
    </source>
</evidence>
<accession>A0ABD1EV39</accession>
<name>A0ABD1EV39_HYPHA</name>
<evidence type="ECO:0008006" key="3">
    <source>
        <dbReference type="Google" id="ProtNLM"/>
    </source>
</evidence>